<organism evidence="1 2">
    <name type="scientific">Candidatus Methanobinarius endosymbioticus</name>
    <dbReference type="NCBI Taxonomy" id="2006182"/>
    <lineage>
        <taxon>Archaea</taxon>
        <taxon>Methanobacteriati</taxon>
        <taxon>Methanobacteriota</taxon>
        <taxon>Methanomada group</taxon>
        <taxon>Methanobacteria</taxon>
        <taxon>Methanobacteriales</taxon>
        <taxon>Methanobacteriaceae</taxon>
        <taxon>Candidatus Methanobinarius</taxon>
    </lineage>
</organism>
<dbReference type="EMBL" id="NIZT01000002">
    <property type="protein sequence ID" value="RBQ24573.1"/>
    <property type="molecule type" value="Genomic_DNA"/>
</dbReference>
<proteinExistence type="predicted"/>
<evidence type="ECO:0000313" key="1">
    <source>
        <dbReference type="EMBL" id="RBQ24573.1"/>
    </source>
</evidence>
<dbReference type="SUPFAM" id="SSF159659">
    <property type="entry name" value="Cgl1923-like"/>
    <property type="match status" value="1"/>
</dbReference>
<dbReference type="Pfam" id="PF09754">
    <property type="entry name" value="PAC2"/>
    <property type="match status" value="1"/>
</dbReference>
<accession>A0A366MFH1</accession>
<evidence type="ECO:0008006" key="3">
    <source>
        <dbReference type="Google" id="ProtNLM"/>
    </source>
</evidence>
<sequence>MIVETKTDCCKIVSEDIEDAIVLEGSPGAGLVGNIIGWLLVDNLKMREIGYIESKYFPPLAVLYKGVALHPFRIYEGNGLVLFLSDFIVPQEVVFDMTNSIVDWMDKNNSTELITFNSVIVREKSNPAGTVANSTTALDKLKEKDFPIMQMGNINGISGTLLTQTAHKNIPATCILAETLTQYPDPRAAAEAVQSLNKLLDMDIDYEPLIKEAQEIESRLQKLAEEVKKDPQPPIYT</sequence>
<evidence type="ECO:0000313" key="2">
    <source>
        <dbReference type="Proteomes" id="UP000253099"/>
    </source>
</evidence>
<dbReference type="InterPro" id="IPR019151">
    <property type="entry name" value="Proteasome_assmbl_chaperone_2"/>
</dbReference>
<keyword evidence="2" id="KW-1185">Reference proteome</keyword>
<dbReference type="InterPro" id="IPR038389">
    <property type="entry name" value="PSMG2_sf"/>
</dbReference>
<reference evidence="1 2" key="1">
    <citation type="submission" date="2018-06" db="EMBL/GenBank/DDBJ databases">
        <title>Genomic insight into two independent archaeal endosymbiosis events.</title>
        <authorList>
            <person name="Lind A.E."/>
            <person name="Lewis W.H."/>
            <person name="Spang A."/>
            <person name="Guy L."/>
            <person name="Embley M.T."/>
            <person name="Ettema T.J.G."/>
        </authorList>
    </citation>
    <scope>NUCLEOTIDE SEQUENCE [LARGE SCALE GENOMIC DNA]</scope>
    <source>
        <strain evidence="1">NOE</strain>
    </source>
</reference>
<comment type="caution">
    <text evidence="1">The sequence shown here is derived from an EMBL/GenBank/DDBJ whole genome shotgun (WGS) entry which is preliminary data.</text>
</comment>
<dbReference type="NCBIfam" id="TIGR00161">
    <property type="entry name" value="proteasome assembly chaperone family protein"/>
    <property type="match status" value="1"/>
</dbReference>
<dbReference type="Proteomes" id="UP000253099">
    <property type="component" value="Unassembled WGS sequence"/>
</dbReference>
<dbReference type="InterPro" id="IPR004425">
    <property type="entry name" value="MJ0106-like"/>
</dbReference>
<dbReference type="AlphaFoldDB" id="A0A366MFH1"/>
<protein>
    <recommendedName>
        <fullName evidence="3">PAC2 family protein</fullName>
    </recommendedName>
</protein>
<dbReference type="PANTHER" id="PTHR35610:SF8">
    <property type="entry name" value="3-ISOPROPYLMALATE DEHYDRATASE"/>
    <property type="match status" value="1"/>
</dbReference>
<gene>
    <name evidence="1" type="ORF">ALNOE001_00720</name>
</gene>
<name>A0A366MFH1_9EURY</name>
<dbReference type="Gene3D" id="3.40.50.10900">
    <property type="entry name" value="PAC-like subunit"/>
    <property type="match status" value="1"/>
</dbReference>
<dbReference type="PANTHER" id="PTHR35610">
    <property type="entry name" value="3-ISOPROPYLMALATE DEHYDRATASE-RELATED"/>
    <property type="match status" value="1"/>
</dbReference>